<evidence type="ECO:0000313" key="1">
    <source>
        <dbReference type="EMBL" id="KAG0293209.1"/>
    </source>
</evidence>
<accession>A0ABQ7K809</accession>
<keyword evidence="2" id="KW-1185">Reference proteome</keyword>
<gene>
    <name evidence="1" type="ORF">BGZ96_003150</name>
</gene>
<sequence>MIRWRTGLPKPYPNSISEMSVSLCGDNDIHSDAIQSILMGCVALEELTIGSLSQFQEGQIPLLADAVKNPWACTCLRTLGLSIEILHPSYLAEDLYCSRDPPTVLNGAEVQLFQSFEMLYHQIGSQAN</sequence>
<dbReference type="Proteomes" id="UP001194696">
    <property type="component" value="Unassembled WGS sequence"/>
</dbReference>
<comment type="caution">
    <text evidence="1">The sequence shown here is derived from an EMBL/GenBank/DDBJ whole genome shotgun (WGS) entry which is preliminary data.</text>
</comment>
<proteinExistence type="predicted"/>
<reference evidence="1 2" key="1">
    <citation type="journal article" date="2020" name="Fungal Divers.">
        <title>Resolving the Mortierellaceae phylogeny through synthesis of multi-gene phylogenetics and phylogenomics.</title>
        <authorList>
            <person name="Vandepol N."/>
            <person name="Liber J."/>
            <person name="Desiro A."/>
            <person name="Na H."/>
            <person name="Kennedy M."/>
            <person name="Barry K."/>
            <person name="Grigoriev I.V."/>
            <person name="Miller A.N."/>
            <person name="O'Donnell K."/>
            <person name="Stajich J.E."/>
            <person name="Bonito G."/>
        </authorList>
    </citation>
    <scope>NUCLEOTIDE SEQUENCE [LARGE SCALE GENOMIC DNA]</scope>
    <source>
        <strain evidence="1 2">AD045</strain>
    </source>
</reference>
<evidence type="ECO:0000313" key="2">
    <source>
        <dbReference type="Proteomes" id="UP001194696"/>
    </source>
</evidence>
<protein>
    <submittedName>
        <fullName evidence="1">Uncharacterized protein</fullName>
    </submittedName>
</protein>
<dbReference type="EMBL" id="JAAAIM010000165">
    <property type="protein sequence ID" value="KAG0293209.1"/>
    <property type="molecule type" value="Genomic_DNA"/>
</dbReference>
<name>A0ABQ7K809_9FUNG</name>
<organism evidence="1 2">
    <name type="scientific">Linnemannia gamsii</name>
    <dbReference type="NCBI Taxonomy" id="64522"/>
    <lineage>
        <taxon>Eukaryota</taxon>
        <taxon>Fungi</taxon>
        <taxon>Fungi incertae sedis</taxon>
        <taxon>Mucoromycota</taxon>
        <taxon>Mortierellomycotina</taxon>
        <taxon>Mortierellomycetes</taxon>
        <taxon>Mortierellales</taxon>
        <taxon>Mortierellaceae</taxon>
        <taxon>Linnemannia</taxon>
    </lineage>
</organism>